<dbReference type="PANTHER" id="PTHR31941:SF1">
    <property type="entry name" value="CYTOSKELETAL SIGNALING PROTEIN SLM1"/>
    <property type="match status" value="1"/>
</dbReference>
<organism evidence="4 5">
    <name type="scientific">Rhizopus oryzae</name>
    <name type="common">Mucormycosis agent</name>
    <name type="synonym">Rhizopus arrhizus var. delemar</name>
    <dbReference type="NCBI Taxonomy" id="64495"/>
    <lineage>
        <taxon>Eukaryota</taxon>
        <taxon>Fungi</taxon>
        <taxon>Fungi incertae sedis</taxon>
        <taxon>Mucoromycota</taxon>
        <taxon>Mucoromycotina</taxon>
        <taxon>Mucoromycetes</taxon>
        <taxon>Mucorales</taxon>
        <taxon>Mucorineae</taxon>
        <taxon>Rhizopodaceae</taxon>
        <taxon>Rhizopus</taxon>
    </lineage>
</organism>
<dbReference type="InterPro" id="IPR001849">
    <property type="entry name" value="PH_domain"/>
</dbReference>
<accession>A0A9P6Y5M6</accession>
<feature type="region of interest" description="Disordered" evidence="2">
    <location>
        <begin position="495"/>
        <end position="622"/>
    </location>
</feature>
<feature type="compositionally biased region" description="Pro residues" evidence="2">
    <location>
        <begin position="506"/>
        <end position="519"/>
    </location>
</feature>
<comment type="caution">
    <text evidence="4">The sequence shown here is derived from an EMBL/GenBank/DDBJ whole genome shotgun (WGS) entry which is preliminary data.</text>
</comment>
<evidence type="ECO:0000313" key="4">
    <source>
        <dbReference type="EMBL" id="KAG1539945.1"/>
    </source>
</evidence>
<evidence type="ECO:0000259" key="3">
    <source>
        <dbReference type="PROSITE" id="PS50003"/>
    </source>
</evidence>
<dbReference type="Pfam" id="PF20400">
    <property type="entry name" value="BAR_4"/>
    <property type="match status" value="1"/>
</dbReference>
<feature type="domain" description="PH" evidence="3">
    <location>
        <begin position="375"/>
        <end position="480"/>
    </location>
</feature>
<proteinExistence type="predicted"/>
<dbReference type="InterPro" id="IPR046868">
    <property type="entry name" value="BAR_4"/>
</dbReference>
<gene>
    <name evidence="4" type="ORF">G6F51_008823</name>
</gene>
<dbReference type="Pfam" id="PF20399">
    <property type="entry name" value="PH_20"/>
    <property type="match status" value="1"/>
</dbReference>
<name>A0A9P6Y5M6_RHIOR</name>
<evidence type="ECO:0000313" key="5">
    <source>
        <dbReference type="Proteomes" id="UP000717996"/>
    </source>
</evidence>
<dbReference type="Gene3D" id="1.20.1270.60">
    <property type="entry name" value="Arfaptin homology (AH) domain/BAR domain"/>
    <property type="match status" value="1"/>
</dbReference>
<dbReference type="Proteomes" id="UP000717996">
    <property type="component" value="Unassembled WGS sequence"/>
</dbReference>
<dbReference type="SUPFAM" id="SSF50729">
    <property type="entry name" value="PH domain-like"/>
    <property type="match status" value="1"/>
</dbReference>
<protein>
    <recommendedName>
        <fullName evidence="3">PH domain-containing protein</fullName>
    </recommendedName>
</protein>
<dbReference type="InterPro" id="IPR011993">
    <property type="entry name" value="PH-like_dom_sf"/>
</dbReference>
<dbReference type="InterPro" id="IPR027267">
    <property type="entry name" value="AH/BAR_dom_sf"/>
</dbReference>
<dbReference type="InterPro" id="IPR046869">
    <property type="entry name" value="SLM1/RGC1-like_PH"/>
</dbReference>
<dbReference type="PANTHER" id="PTHR31941">
    <property type="entry name" value="CYTOSKELETAL SIGNALING PROTEIN SLM1"/>
    <property type="match status" value="1"/>
</dbReference>
<sequence>MQLKRNKSRNAVLPHLPKAEAMPNIPISNTPMMPGKKTLPPTDWKNDQGNAVVPAKQGVPWTDRQSKVQFDSELEPPPMFTATPSRTMTLRRTGQNHAYRMNSGIDPVVLLTSRLETWRLALKNLVALFKKMTVVENKTFKGLIGASKVIELPFRQSNGQFLESGGIQDVWASMRDYTVQHAMLHHENSSYLERAVIPALRALKADIKTMVQTIQKDKELKSTSIYRSRMELDRMIRDLDHGVQHVQRSPHQADQTTDPFLLNLCVIHAVRELCDYENQLHDNILSLQKETGVFEVKIIENVRYILQKYQEYRVKHKMEHQDFIGHVNEIFRRVKPNTEWDEFVRRHQYHLVMENAAYKTESSVEYPNQDSKYVRAIKIGPLELKSGMMRSWTEGVYILTPAGFLHGYKTPKHFQQNPLHPSYSIFIPQTTVENSDEDELCLELYSEKKRGLGGGNHYIFRASNPREAREWLDALVHISNQFRVVPLLEYDQGAGFSSTSRQRDLPPLPPSILPRPPHPAIEGSSQGPSQGSSQGFSARAPDAQGQTTLNPVQEEQEHHEGAAESSKQEMPESSKDAHQRQRSDEDDPRLEGEEDDHSFILAQDHHQQRSDQYAPVVNTQVS</sequence>
<feature type="compositionally biased region" description="Basic and acidic residues" evidence="2">
    <location>
        <begin position="555"/>
        <end position="583"/>
    </location>
</feature>
<evidence type="ECO:0000256" key="1">
    <source>
        <dbReference type="ARBA" id="ARBA00022553"/>
    </source>
</evidence>
<dbReference type="PROSITE" id="PS50003">
    <property type="entry name" value="PH_DOMAIN"/>
    <property type="match status" value="1"/>
</dbReference>
<dbReference type="SUPFAM" id="SSF103657">
    <property type="entry name" value="BAR/IMD domain-like"/>
    <property type="match status" value="1"/>
</dbReference>
<reference evidence="4" key="1">
    <citation type="journal article" date="2020" name="Microb. Genom.">
        <title>Genetic diversity of clinical and environmental Mucorales isolates obtained from an investigation of mucormycosis cases among solid organ transplant recipients.</title>
        <authorList>
            <person name="Nguyen M.H."/>
            <person name="Kaul D."/>
            <person name="Muto C."/>
            <person name="Cheng S.J."/>
            <person name="Richter R.A."/>
            <person name="Bruno V.M."/>
            <person name="Liu G."/>
            <person name="Beyhan S."/>
            <person name="Sundermann A.J."/>
            <person name="Mounaud S."/>
            <person name="Pasculle A.W."/>
            <person name="Nierman W.C."/>
            <person name="Driscoll E."/>
            <person name="Cumbie R."/>
            <person name="Clancy C.J."/>
            <person name="Dupont C.L."/>
        </authorList>
    </citation>
    <scope>NUCLEOTIDE SEQUENCE</scope>
    <source>
        <strain evidence="4">GL16</strain>
    </source>
</reference>
<feature type="compositionally biased region" description="Low complexity" evidence="2">
    <location>
        <begin position="523"/>
        <end position="537"/>
    </location>
</feature>
<dbReference type="EMBL" id="JAANIT010001514">
    <property type="protein sequence ID" value="KAG1539945.1"/>
    <property type="molecule type" value="Genomic_DNA"/>
</dbReference>
<dbReference type="Gene3D" id="2.30.29.30">
    <property type="entry name" value="Pleckstrin-homology domain (PH domain)/Phosphotyrosine-binding domain (PTB)"/>
    <property type="match status" value="1"/>
</dbReference>
<dbReference type="AlphaFoldDB" id="A0A9P6Y5M6"/>
<evidence type="ECO:0000256" key="2">
    <source>
        <dbReference type="SAM" id="MobiDB-lite"/>
    </source>
</evidence>
<keyword evidence="1" id="KW-0597">Phosphoprotein</keyword>
<feature type="compositionally biased region" description="Acidic residues" evidence="2">
    <location>
        <begin position="584"/>
        <end position="596"/>
    </location>
</feature>
<dbReference type="SMART" id="SM00233">
    <property type="entry name" value="PH"/>
    <property type="match status" value="1"/>
</dbReference>
<dbReference type="OrthoDB" id="5598057at2759"/>